<dbReference type="EMBL" id="VOSB01000018">
    <property type="protein sequence ID" value="TXE16399.1"/>
    <property type="molecule type" value="Genomic_DNA"/>
</dbReference>
<gene>
    <name evidence="4" type="ORF">ES692_12780</name>
</gene>
<evidence type="ECO:0000259" key="3">
    <source>
        <dbReference type="Pfam" id="PF24595"/>
    </source>
</evidence>
<keyword evidence="5" id="KW-1185">Reference proteome</keyword>
<sequence>MKSKDDVEGSQGFVYFRIKPNPGYSIGDIIPNTAAIFFDFNAPVITNQFDTVFVEDNLSVGDANFMAFDMFPNPAKDKVTIRLNANHFGNVTVHIIDLQGKRILEQYISEGNNLELDITDLQSGLYFVKLNTNNKSRVKKLIIE</sequence>
<dbReference type="NCBIfam" id="TIGR04183">
    <property type="entry name" value="Por_Secre_tail"/>
    <property type="match status" value="1"/>
</dbReference>
<dbReference type="InterPro" id="IPR026444">
    <property type="entry name" value="Secre_tail"/>
</dbReference>
<evidence type="ECO:0000259" key="2">
    <source>
        <dbReference type="Pfam" id="PF18962"/>
    </source>
</evidence>
<feature type="domain" description="DUF7619" evidence="3">
    <location>
        <begin position="3"/>
        <end position="51"/>
    </location>
</feature>
<protein>
    <submittedName>
        <fullName evidence="4">T9SS type A sorting domain-containing protein</fullName>
    </submittedName>
</protein>
<evidence type="ECO:0000256" key="1">
    <source>
        <dbReference type="ARBA" id="ARBA00022729"/>
    </source>
</evidence>
<name>A0A5C7B6Y3_9FLAO</name>
<organism evidence="4 5">
    <name type="scientific">Psychroserpens burtonensis</name>
    <dbReference type="NCBI Taxonomy" id="49278"/>
    <lineage>
        <taxon>Bacteria</taxon>
        <taxon>Pseudomonadati</taxon>
        <taxon>Bacteroidota</taxon>
        <taxon>Flavobacteriia</taxon>
        <taxon>Flavobacteriales</taxon>
        <taxon>Flavobacteriaceae</taxon>
        <taxon>Psychroserpens</taxon>
    </lineage>
</organism>
<dbReference type="Proteomes" id="UP000321938">
    <property type="component" value="Unassembled WGS sequence"/>
</dbReference>
<dbReference type="OrthoDB" id="1110367at2"/>
<dbReference type="STRING" id="1123037.GCA_000425305_02458"/>
<dbReference type="AlphaFoldDB" id="A0A5C7B6Y3"/>
<dbReference type="InterPro" id="IPR055353">
    <property type="entry name" value="DUF7619"/>
</dbReference>
<reference evidence="4 5" key="1">
    <citation type="submission" date="2019-08" db="EMBL/GenBank/DDBJ databases">
        <title>Genome of Psychroserpens burtonensis ACAM 167.</title>
        <authorList>
            <person name="Bowman J.P."/>
        </authorList>
    </citation>
    <scope>NUCLEOTIDE SEQUENCE [LARGE SCALE GENOMIC DNA]</scope>
    <source>
        <strain evidence="4 5">ACAM 167</strain>
    </source>
</reference>
<keyword evidence="1" id="KW-0732">Signal</keyword>
<dbReference type="Pfam" id="PF18962">
    <property type="entry name" value="Por_Secre_tail"/>
    <property type="match status" value="1"/>
</dbReference>
<proteinExistence type="predicted"/>
<feature type="domain" description="Secretion system C-terminal sorting" evidence="2">
    <location>
        <begin position="70"/>
        <end position="143"/>
    </location>
</feature>
<dbReference type="Gene3D" id="2.60.120.380">
    <property type="match status" value="1"/>
</dbReference>
<accession>A0A5C7B6Y3</accession>
<comment type="caution">
    <text evidence="4">The sequence shown here is derived from an EMBL/GenBank/DDBJ whole genome shotgun (WGS) entry which is preliminary data.</text>
</comment>
<dbReference type="RefSeq" id="WP_147231865.1">
    <property type="nucleotide sequence ID" value="NZ_VOSB01000018.1"/>
</dbReference>
<dbReference type="Pfam" id="PF24595">
    <property type="entry name" value="DUF7619"/>
    <property type="match status" value="1"/>
</dbReference>
<evidence type="ECO:0000313" key="5">
    <source>
        <dbReference type="Proteomes" id="UP000321938"/>
    </source>
</evidence>
<evidence type="ECO:0000313" key="4">
    <source>
        <dbReference type="EMBL" id="TXE16399.1"/>
    </source>
</evidence>